<dbReference type="InterPro" id="IPR023485">
    <property type="entry name" value="Ptyr_pPase"/>
</dbReference>
<comment type="caution">
    <text evidence="2">The sequence shown here is derived from an EMBL/GenBank/DDBJ whole genome shotgun (WGS) entry which is preliminary data.</text>
</comment>
<dbReference type="Proteomes" id="UP000024001">
    <property type="component" value="Unassembled WGS sequence"/>
</dbReference>
<accession>A0A031FV09</accession>
<reference evidence="2 3" key="1">
    <citation type="submission" date="2014-03" db="EMBL/GenBank/DDBJ databases">
        <title>Draft Genome Sequences of 13 Willow Endophytes.</title>
        <authorList>
            <person name="Gan H.Y."/>
            <person name="Gan H.M."/>
            <person name="Savka M.A."/>
            <person name="Hudson A.O."/>
        </authorList>
    </citation>
    <scope>NUCLEOTIDE SEQUENCE [LARGE SCALE GENOMIC DNA]</scope>
    <source>
        <strain evidence="2 3">RIT293</strain>
    </source>
</reference>
<name>A0A031FV09_9MICO</name>
<dbReference type="AlphaFoldDB" id="A0A031FV09"/>
<evidence type="ECO:0000313" key="2">
    <source>
        <dbReference type="EMBL" id="EZP27470.1"/>
    </source>
</evidence>
<dbReference type="Gene3D" id="3.40.50.2300">
    <property type="match status" value="1"/>
</dbReference>
<keyword evidence="3" id="KW-1185">Reference proteome</keyword>
<dbReference type="InterPro" id="IPR036196">
    <property type="entry name" value="Ptyr_pPase_sf"/>
</dbReference>
<feature type="domain" description="Phosphotyrosine protein phosphatase I" evidence="1">
    <location>
        <begin position="5"/>
        <end position="115"/>
    </location>
</feature>
<evidence type="ECO:0000259" key="1">
    <source>
        <dbReference type="Pfam" id="PF01451"/>
    </source>
</evidence>
<evidence type="ECO:0000313" key="3">
    <source>
        <dbReference type="Proteomes" id="UP000024001"/>
    </source>
</evidence>
<sequence length="217" mass="23645">MTYGVLFLCHANVCRSRLMEHEFRAAEKAEGDERWPAASAGVAAAVGHSPCEEVVALAAESPLGARSRRADRGAVQLDHGLLQEAGLVITATRAERAEVALLLPAMRSRTYTLREAVGLAQIEPLTATTRTGASPGDVLTAFAESLDRHRGSVRAENKTSRSHWLHRRGRADDVDIADAHHRRARDHQRALRTVQVETIALHAQLSAFAQRLQLLGS</sequence>
<proteinExistence type="predicted"/>
<gene>
    <name evidence="2" type="ORF">BW34_01457</name>
</gene>
<dbReference type="PATRIC" id="fig|273677.3.peg.1437"/>
<dbReference type="eggNOG" id="ENOG50326S1">
    <property type="taxonomic scope" value="Bacteria"/>
</dbReference>
<organism evidence="2 3">
    <name type="scientific">Microbacterium oleivorans</name>
    <dbReference type="NCBI Taxonomy" id="273677"/>
    <lineage>
        <taxon>Bacteria</taxon>
        <taxon>Bacillati</taxon>
        <taxon>Actinomycetota</taxon>
        <taxon>Actinomycetes</taxon>
        <taxon>Micrococcales</taxon>
        <taxon>Microbacteriaceae</taxon>
        <taxon>Microbacterium</taxon>
    </lineage>
</organism>
<dbReference type="SUPFAM" id="SSF52788">
    <property type="entry name" value="Phosphotyrosine protein phosphatases I"/>
    <property type="match status" value="1"/>
</dbReference>
<protein>
    <submittedName>
        <fullName evidence="2">Protein-tyrosine-phosphatase</fullName>
    </submittedName>
</protein>
<dbReference type="Pfam" id="PF01451">
    <property type="entry name" value="LMWPc"/>
    <property type="match status" value="1"/>
</dbReference>
<dbReference type="EMBL" id="JFYO01000005">
    <property type="protein sequence ID" value="EZP27470.1"/>
    <property type="molecule type" value="Genomic_DNA"/>
</dbReference>